<organism evidence="2 3">
    <name type="scientific">Prorocentrum cordatum</name>
    <dbReference type="NCBI Taxonomy" id="2364126"/>
    <lineage>
        <taxon>Eukaryota</taxon>
        <taxon>Sar</taxon>
        <taxon>Alveolata</taxon>
        <taxon>Dinophyceae</taxon>
        <taxon>Prorocentrales</taxon>
        <taxon>Prorocentraceae</taxon>
        <taxon>Prorocentrum</taxon>
    </lineage>
</organism>
<feature type="region of interest" description="Disordered" evidence="1">
    <location>
        <begin position="371"/>
        <end position="453"/>
    </location>
</feature>
<feature type="compositionally biased region" description="Polar residues" evidence="1">
    <location>
        <begin position="629"/>
        <end position="648"/>
    </location>
</feature>
<evidence type="ECO:0000313" key="3">
    <source>
        <dbReference type="Proteomes" id="UP001189429"/>
    </source>
</evidence>
<feature type="region of interest" description="Disordered" evidence="1">
    <location>
        <begin position="193"/>
        <end position="227"/>
    </location>
</feature>
<evidence type="ECO:0000313" key="2">
    <source>
        <dbReference type="EMBL" id="CAK0884441.1"/>
    </source>
</evidence>
<evidence type="ECO:0000256" key="1">
    <source>
        <dbReference type="SAM" id="MobiDB-lite"/>
    </source>
</evidence>
<comment type="caution">
    <text evidence="2">The sequence shown here is derived from an EMBL/GenBank/DDBJ whole genome shotgun (WGS) entry which is preliminary data.</text>
</comment>
<feature type="compositionally biased region" description="Low complexity" evidence="1">
    <location>
        <begin position="934"/>
        <end position="953"/>
    </location>
</feature>
<feature type="region of interest" description="Disordered" evidence="1">
    <location>
        <begin position="242"/>
        <end position="303"/>
    </location>
</feature>
<feature type="compositionally biased region" description="Low complexity" evidence="1">
    <location>
        <begin position="863"/>
        <end position="884"/>
    </location>
</feature>
<sequence>MAEEWKRKADKAAAMLNKMREDYFKELMHLREQVYRKGKASEVGEQFHPDYAVHFNPSEYSVDVEVQRLVSIKEIMLEQEYDARLGEVEVGYMSRIRDLKDQVFSARFLQRRNHELLQVLKDRFGLDSAALRGMLESTKINEEKLKAQIEDQAAEAERRAVEAYRESVSKQQQLEQQLQEKQLEQQLVERRLQQRQERRASTGTVELGANEGMRVRSGGLRRRSQGPDGHVLHALEVAARAPHGAGDGWSDLCGEGSDGVGEEAEPDGDGLGAQARAAQPRRRRQAQVSGGAGTDPSSRQSSQVPLIAKETAEVGTDPQAFHEAFGAPLLQTRGVQSEIDGRMLAKALDAFAECDCAVTVALRARRPVRGSVGEKSLAEVDTDTAGADSDAAADDTDQRLAGRTNSADDLAVPSSESDAVAGGGSLDATRAQDASGGVTGARGPDEGPPPASVDVGEVEALLQELQQALPDVGSALPGGLAAGAAAAARLLALLAPPRTDAEAQAETPQEATVPLRRRWPSPRLGLACMRWLSELACPELRCFLESAWERAEELASEAAPSDSSAMRLLQAWLQEGPFSAPQKGAAAPRGQANDGRVEQKPRSPVRGIYFNSLVACGEESSRRRASVGHETSTVQFHTRQTVCQSPTSERGRKLKHTLTLPNPEQPQLLGLPGITDVEQSTEPGAATLLPARGKKLRHTLSNPEQPGLVPDSRPTSKACTARGDPQGSKELLSGRSGPLTPDDAAPTPRHHPPAPAVGKMPSIGSARAPGEASERRTARRATMPPTSSAAEAPSAKPPRRASYTIKLPTGAPTLAERPRSEDSSDSGLGPSGTEEEPRLAPGWSGVVPPASFTPRRNQEAVEPGAAQAAAPPQDPAAGPAAAGPPDRPQRRAARARTVSLLLPSIAPTTDPAETPRAPAGKGAGGDRTDDEQSGGQALADDAAPGGAAGALPGRPSGKATRTLLQLPDHTGMQISLGSSGSGRAGSPSGAPSDPRSARRRRSLPDSYVSAASQPPVH</sequence>
<proteinExistence type="predicted"/>
<reference evidence="2" key="1">
    <citation type="submission" date="2023-10" db="EMBL/GenBank/DDBJ databases">
        <authorList>
            <person name="Chen Y."/>
            <person name="Shah S."/>
            <person name="Dougan E. K."/>
            <person name="Thang M."/>
            <person name="Chan C."/>
        </authorList>
    </citation>
    <scope>NUCLEOTIDE SEQUENCE [LARGE SCALE GENOMIC DNA]</scope>
</reference>
<dbReference type="EMBL" id="CAUYUJ010018549">
    <property type="protein sequence ID" value="CAK0884441.1"/>
    <property type="molecule type" value="Genomic_DNA"/>
</dbReference>
<gene>
    <name evidence="2" type="ORF">PCOR1329_LOCUS66392</name>
</gene>
<feature type="compositionally biased region" description="Low complexity" evidence="1">
    <location>
        <begin position="984"/>
        <end position="994"/>
    </location>
</feature>
<accession>A0ABN9WDN6</accession>
<keyword evidence="3" id="KW-1185">Reference proteome</keyword>
<feature type="region of interest" description="Disordered" evidence="1">
    <location>
        <begin position="579"/>
        <end position="600"/>
    </location>
</feature>
<dbReference type="Proteomes" id="UP001189429">
    <property type="component" value="Unassembled WGS sequence"/>
</dbReference>
<name>A0ABN9WDN6_9DINO</name>
<feature type="region of interest" description="Disordered" evidence="1">
    <location>
        <begin position="628"/>
        <end position="653"/>
    </location>
</feature>
<feature type="compositionally biased region" description="Low complexity" evidence="1">
    <location>
        <begin position="780"/>
        <end position="794"/>
    </location>
</feature>
<feature type="region of interest" description="Disordered" evidence="1">
    <location>
        <begin position="698"/>
        <end position="1017"/>
    </location>
</feature>
<protein>
    <submittedName>
        <fullName evidence="2">Uncharacterized protein</fullName>
    </submittedName>
</protein>
<feature type="region of interest" description="Disordered" evidence="1">
    <location>
        <begin position="659"/>
        <end position="678"/>
    </location>
</feature>